<feature type="compositionally biased region" description="Polar residues" evidence="1">
    <location>
        <begin position="599"/>
        <end position="608"/>
    </location>
</feature>
<accession>A0ABM1ABP0</accession>
<feature type="compositionally biased region" description="Polar residues" evidence="1">
    <location>
        <begin position="761"/>
        <end position="771"/>
    </location>
</feature>
<feature type="domain" description="Microtubule-associated protein 1A/B/S-like MBL-like" evidence="3">
    <location>
        <begin position="219"/>
        <end position="484"/>
    </location>
</feature>
<evidence type="ECO:0000259" key="3">
    <source>
        <dbReference type="Pfam" id="PF25281"/>
    </source>
</evidence>
<dbReference type="InterPro" id="IPR026074">
    <property type="entry name" value="MAP1"/>
</dbReference>
<feature type="compositionally biased region" description="Acidic residues" evidence="1">
    <location>
        <begin position="943"/>
        <end position="963"/>
    </location>
</feature>
<feature type="compositionally biased region" description="Polar residues" evidence="1">
    <location>
        <begin position="1133"/>
        <end position="1158"/>
    </location>
</feature>
<keyword evidence="4" id="KW-1185">Reference proteome</keyword>
<dbReference type="RefSeq" id="XP_012944637.1">
    <property type="nucleotide sequence ID" value="XM_013089183.1"/>
</dbReference>
<feature type="compositionally biased region" description="Basic and acidic residues" evidence="1">
    <location>
        <begin position="551"/>
        <end position="578"/>
    </location>
</feature>
<dbReference type="PANTHER" id="PTHR13843">
    <property type="entry name" value="MICROTUBULE-ASSOCIATED PROTEIN"/>
    <property type="match status" value="1"/>
</dbReference>
<evidence type="ECO:0000259" key="2">
    <source>
        <dbReference type="Pfam" id="PF23415"/>
    </source>
</evidence>
<dbReference type="Pfam" id="PF25281">
    <property type="entry name" value="MBL_MAP1B"/>
    <property type="match status" value="1"/>
</dbReference>
<feature type="region of interest" description="Disordered" evidence="1">
    <location>
        <begin position="901"/>
        <end position="1270"/>
    </location>
</feature>
<evidence type="ECO:0000313" key="4">
    <source>
        <dbReference type="Proteomes" id="UP000694888"/>
    </source>
</evidence>
<feature type="compositionally biased region" description="Polar residues" evidence="1">
    <location>
        <begin position="706"/>
        <end position="740"/>
    </location>
</feature>
<feature type="compositionally biased region" description="Acidic residues" evidence="1">
    <location>
        <begin position="989"/>
        <end position="1002"/>
    </location>
</feature>
<feature type="compositionally biased region" description="Low complexity" evidence="1">
    <location>
        <begin position="609"/>
        <end position="634"/>
    </location>
</feature>
<feature type="compositionally biased region" description="Low complexity" evidence="1">
    <location>
        <begin position="1236"/>
        <end position="1265"/>
    </location>
</feature>
<sequence>MDSDDQGFPSPGAALLLIIGEPFSDDHKSLILEEITKGFRCWDVEDTGIDINDELAQIANRASLGEEGANASKKPGERLIQHQSENLSVEILINPLAQSVKNSLKKLLIASSPTKYVLYAGHAFQGTGAWVLQDDTFSFSSLAQVFKNTDVENALKQNIEANLTIHTSAESHWGTSISKADFTNNLRIQLNPPEKLHNIHGVVQFTAYVGSFVTQTPVTNLLQASEQFGNIGFTRPTLYIFPGCQGDSALFGINGFNLLVNGGYNRRACFWDFARHLDRVDAMLLTHLGPDNIFGINTALQRKSLENIHPQIGYLYFNAIDKPSAPAPCGDGDGDAEKKSSLLINLAEEANNLTRMAKQLGISPQPCSRSATSQNAEPINLYHKLGHGSLDMYMLNPITDSKEMKEFYQLWNKKASNLGSSGPFPLQNALSVCTMLVWRPHNPNEKIVRIFFPGNAPQHKIAEGLEKMKSFAYLKHASCTPKDLLKPAVVKKAGGSARPGSGATRSARTTATSRAETTRSMNASRMESPRKAESRTASRLGAMSPTKATTRAKEENGKRPTDVKKRPTRIEDKEKDTNTRPASARSSTMSSPSKATSPRKTPSPTKSASPTKGTSPAKSPSPPKSVLAKSPTKAKSPEKSKPEEKPAPPAEVKNEEVSAAPVPSSLVDTPATEPAPVGNNMDKPELKPESDQAQGAQQDQIEALQTVDNTASEKTQPSETNSNLLSSSVDAMNASMTMSADRQKLESLGIYDADEQKDNQVDAQSPVYTNGDNEEEEVRPQALPEPPVIMESPSQDSDIMPDYSSKIESDEQELSEFNKAEEELQEFEADIAENTAVKSFEDPAEDIPPSPEPAAEEQPDFNDYPVAVEAPKTFETPVFSNDDADTNGGVAAMEQKIQYGIDESSRAMAGIQEEEEPEEEGEVSKDIQASTTADKQALRDLGIYDDDDELEEEVNGFDNEVEEEVRQNVAQQQFCEQVVEKEEVKEKEDNDQEKDMEEEEVASDCRLSAERQFEDVEEDANPNSDEGIEEDTDKDVCEENDSSVPAAFDRDSSPEMEVIQNENTEEQKTVESIEESPGEGVEKQLDDGEREDTDSIDGGTPDDDKDIDETIPPNVNGTEQDKSDHFAVMDSMADQSGKTVENVNPFSGVQGESNTEPQSKPYAEDSDNELQEEGASFDPVAQWGKPMGLPSPPPTSPQKGASTDRRPASAASKPGDAKSRTARNGTATTDAKKRPATAPTRAGATGRPMSGARRAGSSRSSPQSAKVPPLPPMTAFYMDLTYIPNHGDPSYSDVEFFKRVRARYYVLSALSPNLQVLDSLMEAKATWEQKDLEVTLIPTYDNETLRHWVGLNKEKLQELRIDLTPAVSRCTIQLQDLETSLPAYRLEV</sequence>
<evidence type="ECO:0000313" key="5">
    <source>
        <dbReference type="RefSeq" id="XP_012944637.1"/>
    </source>
</evidence>
<dbReference type="InterPro" id="IPR057480">
    <property type="entry name" value="MAP1A/B/S-like_MBL"/>
</dbReference>
<evidence type="ECO:0000256" key="1">
    <source>
        <dbReference type="SAM" id="MobiDB-lite"/>
    </source>
</evidence>
<proteinExistence type="predicted"/>
<feature type="compositionally biased region" description="Acidic residues" evidence="1">
    <location>
        <begin position="1015"/>
        <end position="1041"/>
    </location>
</feature>
<feature type="compositionally biased region" description="Basic and acidic residues" evidence="1">
    <location>
        <begin position="978"/>
        <end position="988"/>
    </location>
</feature>
<dbReference type="InterPro" id="IPR036866">
    <property type="entry name" value="RibonucZ/Hydroxyglut_hydro"/>
</dbReference>
<gene>
    <name evidence="5" type="primary">LOC101851171</name>
</gene>
<feature type="region of interest" description="Disordered" evidence="1">
    <location>
        <begin position="840"/>
        <end position="859"/>
    </location>
</feature>
<name>A0ABM1ABP0_APLCA</name>
<dbReference type="InterPro" id="IPR056617">
    <property type="entry name" value="MAP1B/S_N"/>
</dbReference>
<dbReference type="PANTHER" id="PTHR13843:SF12">
    <property type="entry name" value="ATPASE F1_V1_A1 COMPLEX ALPHA_BETA SUBUNIT NUCLEOTIDE-BINDING DOMAIN-CONTAINING PROTEIN"/>
    <property type="match status" value="1"/>
</dbReference>
<feature type="compositionally biased region" description="Basic and acidic residues" evidence="1">
    <location>
        <begin position="635"/>
        <end position="656"/>
    </location>
</feature>
<protein>
    <submittedName>
        <fullName evidence="5">Microtubule-associated protein futsch isoform X1</fullName>
    </submittedName>
</protein>
<dbReference type="Proteomes" id="UP000694888">
    <property type="component" value="Unplaced"/>
</dbReference>
<feature type="compositionally biased region" description="Acidic residues" evidence="1">
    <location>
        <begin position="1088"/>
        <end position="1109"/>
    </location>
</feature>
<dbReference type="SUPFAM" id="SSF56281">
    <property type="entry name" value="Metallo-hydrolase/oxidoreductase"/>
    <property type="match status" value="1"/>
</dbReference>
<feature type="compositionally biased region" description="Basic and acidic residues" evidence="1">
    <location>
        <begin position="527"/>
        <end position="536"/>
    </location>
</feature>
<dbReference type="GeneID" id="101851171"/>
<dbReference type="Pfam" id="PF23415">
    <property type="entry name" value="MAPB1_N"/>
    <property type="match status" value="1"/>
</dbReference>
<feature type="region of interest" description="Disordered" evidence="1">
    <location>
        <begin position="492"/>
        <end position="817"/>
    </location>
</feature>
<reference evidence="5" key="1">
    <citation type="submission" date="2025-08" db="UniProtKB">
        <authorList>
            <consortium name="RefSeq"/>
        </authorList>
    </citation>
    <scope>IDENTIFICATION</scope>
</reference>
<feature type="compositionally biased region" description="Polar residues" evidence="1">
    <location>
        <begin position="691"/>
        <end position="700"/>
    </location>
</feature>
<feature type="compositionally biased region" description="Low complexity" evidence="1">
    <location>
        <begin position="579"/>
        <end position="598"/>
    </location>
</feature>
<organism evidence="4 5">
    <name type="scientific">Aplysia californica</name>
    <name type="common">California sea hare</name>
    <dbReference type="NCBI Taxonomy" id="6500"/>
    <lineage>
        <taxon>Eukaryota</taxon>
        <taxon>Metazoa</taxon>
        <taxon>Spiralia</taxon>
        <taxon>Lophotrochozoa</taxon>
        <taxon>Mollusca</taxon>
        <taxon>Gastropoda</taxon>
        <taxon>Heterobranchia</taxon>
        <taxon>Euthyneura</taxon>
        <taxon>Tectipleura</taxon>
        <taxon>Aplysiida</taxon>
        <taxon>Aplysioidea</taxon>
        <taxon>Aplysiidae</taxon>
        <taxon>Aplysia</taxon>
    </lineage>
</organism>
<feature type="domain" description="Microtubule-associated protein 1B/S N-terminal" evidence="2">
    <location>
        <begin position="15"/>
        <end position="210"/>
    </location>
</feature>
<feature type="compositionally biased region" description="Acidic residues" evidence="1">
    <location>
        <begin position="912"/>
        <end position="921"/>
    </location>
</feature>
<feature type="compositionally biased region" description="Low complexity" evidence="1">
    <location>
        <begin position="501"/>
        <end position="520"/>
    </location>
</feature>